<name>A0A0R1HR14_9LACO</name>
<dbReference type="CDD" id="cd02432">
    <property type="entry name" value="Nodulin-21_like_1"/>
    <property type="match status" value="1"/>
</dbReference>
<sequence length="227" mass="24049">MTDRKKISLGAELNILRAGVLGSNDGILTVAGVVFGVAAATSSPFAVFIAGISDLLAVAFSMASGEYVSVSTQKDTEKAAVETQKRRLIEEPEEERQMVIAAYLEKGVSKSLAIKVADNIMENNALEGTVKERYGIEIGDYVNPWDAVFSSMLAASLGGVFPLLSMTFLPENIKMWGTAVVVTFALALTGFISASLGSARKGPAILRNVIAGLVTMVVTYYIGLLFA</sequence>
<dbReference type="GO" id="GO:0005384">
    <property type="term" value="F:manganese ion transmembrane transporter activity"/>
    <property type="evidence" value="ECO:0007669"/>
    <property type="project" value="InterPro"/>
</dbReference>
<evidence type="ECO:0000313" key="7">
    <source>
        <dbReference type="Proteomes" id="UP000051450"/>
    </source>
</evidence>
<evidence type="ECO:0000256" key="5">
    <source>
        <dbReference type="SAM" id="Phobius"/>
    </source>
</evidence>
<gene>
    <name evidence="6" type="ORF">FC66_GL001120</name>
</gene>
<keyword evidence="7" id="KW-1185">Reference proteome</keyword>
<dbReference type="PANTHER" id="PTHR31851">
    <property type="entry name" value="FE(2+)/MN(2+) TRANSPORTER PCL1"/>
    <property type="match status" value="1"/>
</dbReference>
<keyword evidence="4 5" id="KW-0472">Membrane</keyword>
<feature type="transmembrane region" description="Helical" evidence="5">
    <location>
        <begin position="45"/>
        <end position="68"/>
    </location>
</feature>
<evidence type="ECO:0000313" key="6">
    <source>
        <dbReference type="EMBL" id="KRK45889.1"/>
    </source>
</evidence>
<evidence type="ECO:0008006" key="8">
    <source>
        <dbReference type="Google" id="ProtNLM"/>
    </source>
</evidence>
<feature type="transmembrane region" description="Helical" evidence="5">
    <location>
        <begin position="208"/>
        <end position="226"/>
    </location>
</feature>
<feature type="transmembrane region" description="Helical" evidence="5">
    <location>
        <begin position="147"/>
        <end position="169"/>
    </location>
</feature>
<dbReference type="RefSeq" id="WP_057974177.1">
    <property type="nucleotide sequence ID" value="NZ_AZDI01000004.1"/>
</dbReference>
<feature type="transmembrane region" description="Helical" evidence="5">
    <location>
        <begin position="175"/>
        <end position="196"/>
    </location>
</feature>
<dbReference type="AlphaFoldDB" id="A0A0R1HR14"/>
<keyword evidence="2 5" id="KW-0812">Transmembrane</keyword>
<feature type="transmembrane region" description="Helical" evidence="5">
    <location>
        <begin position="20"/>
        <end position="39"/>
    </location>
</feature>
<evidence type="ECO:0000256" key="4">
    <source>
        <dbReference type="ARBA" id="ARBA00023136"/>
    </source>
</evidence>
<evidence type="ECO:0000256" key="3">
    <source>
        <dbReference type="ARBA" id="ARBA00022989"/>
    </source>
</evidence>
<dbReference type="OrthoDB" id="188924at2"/>
<comment type="subcellular location">
    <subcellularLocation>
        <location evidence="1">Endomembrane system</location>
        <topology evidence="1">Multi-pass membrane protein</topology>
    </subcellularLocation>
</comment>
<keyword evidence="3 5" id="KW-1133">Transmembrane helix</keyword>
<dbReference type="GO" id="GO:0030026">
    <property type="term" value="P:intracellular manganese ion homeostasis"/>
    <property type="evidence" value="ECO:0007669"/>
    <property type="project" value="InterPro"/>
</dbReference>
<dbReference type="PATRIC" id="fig|1423719.4.peg.1141"/>
<organism evidence="6 7">
    <name type="scientific">Dellaglioa algida DSM 15638</name>
    <dbReference type="NCBI Taxonomy" id="1423719"/>
    <lineage>
        <taxon>Bacteria</taxon>
        <taxon>Bacillati</taxon>
        <taxon>Bacillota</taxon>
        <taxon>Bacilli</taxon>
        <taxon>Lactobacillales</taxon>
        <taxon>Lactobacillaceae</taxon>
        <taxon>Dellaglioa</taxon>
    </lineage>
</organism>
<evidence type="ECO:0000256" key="1">
    <source>
        <dbReference type="ARBA" id="ARBA00004127"/>
    </source>
</evidence>
<reference evidence="6 7" key="1">
    <citation type="journal article" date="2015" name="Genome Announc.">
        <title>Expanding the biotechnology potential of lactobacilli through comparative genomics of 213 strains and associated genera.</title>
        <authorList>
            <person name="Sun Z."/>
            <person name="Harris H.M."/>
            <person name="McCann A."/>
            <person name="Guo C."/>
            <person name="Argimon S."/>
            <person name="Zhang W."/>
            <person name="Yang X."/>
            <person name="Jeffery I.B."/>
            <person name="Cooney J.C."/>
            <person name="Kagawa T.F."/>
            <person name="Liu W."/>
            <person name="Song Y."/>
            <person name="Salvetti E."/>
            <person name="Wrobel A."/>
            <person name="Rasinkangas P."/>
            <person name="Parkhill J."/>
            <person name="Rea M.C."/>
            <person name="O'Sullivan O."/>
            <person name="Ritari J."/>
            <person name="Douillard F.P."/>
            <person name="Paul Ross R."/>
            <person name="Yang R."/>
            <person name="Briner A.E."/>
            <person name="Felis G.E."/>
            <person name="de Vos W.M."/>
            <person name="Barrangou R."/>
            <person name="Klaenhammer T.R."/>
            <person name="Caufield P.W."/>
            <person name="Cui Y."/>
            <person name="Zhang H."/>
            <person name="O'Toole P.W."/>
        </authorList>
    </citation>
    <scope>NUCLEOTIDE SEQUENCE [LARGE SCALE GENOMIC DNA]</scope>
    <source>
        <strain evidence="6 7">DSM 15638</strain>
    </source>
</reference>
<dbReference type="EMBL" id="AZDI01000004">
    <property type="protein sequence ID" value="KRK45889.1"/>
    <property type="molecule type" value="Genomic_DNA"/>
</dbReference>
<protein>
    <recommendedName>
        <fullName evidence="8">VIT family protein</fullName>
    </recommendedName>
</protein>
<comment type="caution">
    <text evidence="6">The sequence shown here is derived from an EMBL/GenBank/DDBJ whole genome shotgun (WGS) entry which is preliminary data.</text>
</comment>
<dbReference type="InterPro" id="IPR008217">
    <property type="entry name" value="Ccc1_fam"/>
</dbReference>
<proteinExistence type="predicted"/>
<accession>A0A0R1HR14</accession>
<dbReference type="GO" id="GO:0012505">
    <property type="term" value="C:endomembrane system"/>
    <property type="evidence" value="ECO:0007669"/>
    <property type="project" value="UniProtKB-SubCell"/>
</dbReference>
<dbReference type="Proteomes" id="UP000051450">
    <property type="component" value="Unassembled WGS sequence"/>
</dbReference>
<evidence type="ECO:0000256" key="2">
    <source>
        <dbReference type="ARBA" id="ARBA00022692"/>
    </source>
</evidence>
<dbReference type="Pfam" id="PF01988">
    <property type="entry name" value="VIT1"/>
    <property type="match status" value="1"/>
</dbReference>